<accession>A0A6P8RX01</accession>
<dbReference type="AlphaFoldDB" id="A0A6P8RX01"/>
<keyword evidence="4 5" id="KW-0067">ATP-binding</keyword>
<dbReference type="PROSITE" id="PS00028">
    <property type="entry name" value="ZINC_FINGER_C2H2_1"/>
    <property type="match status" value="1"/>
</dbReference>
<dbReference type="Pfam" id="PF01715">
    <property type="entry name" value="IPPT"/>
    <property type="match status" value="2"/>
</dbReference>
<dbReference type="CTD" id="54802"/>
<dbReference type="InterPro" id="IPR018022">
    <property type="entry name" value="IPT"/>
</dbReference>
<comment type="similarity">
    <text evidence="1 5">Belongs to the IPP transferase family.</text>
</comment>
<evidence type="ECO:0000256" key="5">
    <source>
        <dbReference type="RuleBase" id="RU003785"/>
    </source>
</evidence>
<dbReference type="InterPro" id="IPR027417">
    <property type="entry name" value="P-loop_NTPase"/>
</dbReference>
<dbReference type="PANTHER" id="PTHR11088">
    <property type="entry name" value="TRNA DIMETHYLALLYLTRANSFERASE"/>
    <property type="match status" value="1"/>
</dbReference>
<dbReference type="Proteomes" id="UP000515159">
    <property type="component" value="Chromosome 8"/>
</dbReference>
<feature type="region of interest" description="Disordered" evidence="6">
    <location>
        <begin position="350"/>
        <end position="381"/>
    </location>
</feature>
<evidence type="ECO:0000256" key="1">
    <source>
        <dbReference type="ARBA" id="ARBA00005842"/>
    </source>
</evidence>
<proteinExistence type="inferred from homology"/>
<dbReference type="GO" id="GO:0006400">
    <property type="term" value="P:tRNA modification"/>
    <property type="evidence" value="ECO:0007669"/>
    <property type="project" value="TreeGrafter"/>
</dbReference>
<dbReference type="Gene3D" id="3.30.160.60">
    <property type="entry name" value="Classic Zinc Finger"/>
    <property type="match status" value="1"/>
</dbReference>
<dbReference type="GO" id="GO:0005739">
    <property type="term" value="C:mitochondrion"/>
    <property type="evidence" value="ECO:0007669"/>
    <property type="project" value="TreeGrafter"/>
</dbReference>
<dbReference type="PANTHER" id="PTHR11088:SF89">
    <property type="entry name" value="TRNA DIMETHYLALLYLTRANSFERASE"/>
    <property type="match status" value="1"/>
</dbReference>
<evidence type="ECO:0000256" key="6">
    <source>
        <dbReference type="SAM" id="MobiDB-lite"/>
    </source>
</evidence>
<gene>
    <name evidence="9" type="primary">TRIT1</name>
</gene>
<name>A0A6P8RX01_GEOSA</name>
<dbReference type="SUPFAM" id="SSF57667">
    <property type="entry name" value="beta-beta-alpha zinc fingers"/>
    <property type="match status" value="1"/>
</dbReference>
<dbReference type="SUPFAM" id="SSF52540">
    <property type="entry name" value="P-loop containing nucleoside triphosphate hydrolases"/>
    <property type="match status" value="1"/>
</dbReference>
<dbReference type="RefSeq" id="XP_033810295.1">
    <property type="nucleotide sequence ID" value="XM_033954404.1"/>
</dbReference>
<dbReference type="GO" id="GO:0005524">
    <property type="term" value="F:ATP binding"/>
    <property type="evidence" value="ECO:0007669"/>
    <property type="project" value="UniProtKB-KW"/>
</dbReference>
<keyword evidence="8" id="KW-1185">Reference proteome</keyword>
<organism evidence="8 9">
    <name type="scientific">Geotrypetes seraphini</name>
    <name type="common">Gaboon caecilian</name>
    <name type="synonym">Caecilia seraphini</name>
    <dbReference type="NCBI Taxonomy" id="260995"/>
    <lineage>
        <taxon>Eukaryota</taxon>
        <taxon>Metazoa</taxon>
        <taxon>Chordata</taxon>
        <taxon>Craniata</taxon>
        <taxon>Vertebrata</taxon>
        <taxon>Euteleostomi</taxon>
        <taxon>Amphibia</taxon>
        <taxon>Gymnophiona</taxon>
        <taxon>Geotrypetes</taxon>
    </lineage>
</organism>
<evidence type="ECO:0000256" key="4">
    <source>
        <dbReference type="ARBA" id="ARBA00022840"/>
    </source>
</evidence>
<reference evidence="9" key="1">
    <citation type="submission" date="2025-08" db="UniProtKB">
        <authorList>
            <consortium name="RefSeq"/>
        </authorList>
    </citation>
    <scope>IDENTIFICATION</scope>
</reference>
<sequence length="381" mass="43536">MAAAQLVSVGLRRSLPLVVILGATGTGKSQLAAQLGQRLGGEIVSADSMQVYKGLDIITNKVNAEEERLCRHHMISFVDPLVTNYTVADFRNKATALIEDIFARRKIPIIVGGTNYYIESLLWKFLIDTKEISNGDTSKPTTSRTLELEQLDGPELYRHLSQVDPQMASKLHPHDKRKLASQNYQHGIFQSIGFKEFHEFLTTEPMCPQETRDLMLQKAIQTLKQVTQRYARRQNQWVRNRFLKRPGPNIPAVYGLDVTNISDWEEDIVKPALQLVNSFLQGQKPTIEPVMMQSSITEGKWTRHTCELCNKILIGDERWAEHTKSKAHLHYVKKKRKLESATKLSNAIQATVHEKQAEDESEPRNYATLQQNPREEEHWKS</sequence>
<evidence type="ECO:0000259" key="7">
    <source>
        <dbReference type="PROSITE" id="PS00028"/>
    </source>
</evidence>
<feature type="domain" description="C2H2-type" evidence="7">
    <location>
        <begin position="306"/>
        <end position="328"/>
    </location>
</feature>
<keyword evidence="3 5" id="KW-0547">Nucleotide-binding</keyword>
<protein>
    <submittedName>
        <fullName evidence="9">tRNA dimethylallyltransferase isoform X2</fullName>
    </submittedName>
</protein>
<dbReference type="GO" id="GO:0052381">
    <property type="term" value="F:tRNA dimethylallyltransferase activity"/>
    <property type="evidence" value="ECO:0007669"/>
    <property type="project" value="InterPro"/>
</dbReference>
<evidence type="ECO:0000256" key="2">
    <source>
        <dbReference type="ARBA" id="ARBA00022679"/>
    </source>
</evidence>
<evidence type="ECO:0000256" key="3">
    <source>
        <dbReference type="ARBA" id="ARBA00022741"/>
    </source>
</evidence>
<dbReference type="InterPro" id="IPR013087">
    <property type="entry name" value="Znf_C2H2_type"/>
</dbReference>
<dbReference type="HAMAP" id="MF_00185">
    <property type="entry name" value="IPP_trans"/>
    <property type="match status" value="1"/>
</dbReference>
<keyword evidence="2 5" id="KW-0808">Transferase</keyword>
<dbReference type="GeneID" id="117364786"/>
<dbReference type="Gene3D" id="3.40.50.300">
    <property type="entry name" value="P-loop containing nucleotide triphosphate hydrolases"/>
    <property type="match status" value="1"/>
</dbReference>
<dbReference type="NCBIfam" id="TIGR00174">
    <property type="entry name" value="miaA"/>
    <property type="match status" value="1"/>
</dbReference>
<evidence type="ECO:0000313" key="9">
    <source>
        <dbReference type="RefSeq" id="XP_033810295.1"/>
    </source>
</evidence>
<dbReference type="InterPro" id="IPR036236">
    <property type="entry name" value="Znf_C2H2_sf"/>
</dbReference>
<dbReference type="InterPro" id="IPR039657">
    <property type="entry name" value="Dimethylallyltransferase"/>
</dbReference>
<evidence type="ECO:0000313" key="8">
    <source>
        <dbReference type="Proteomes" id="UP000515159"/>
    </source>
</evidence>